<evidence type="ECO:0000313" key="5">
    <source>
        <dbReference type="EMBL" id="RKN39826.1"/>
    </source>
</evidence>
<organism evidence="5 6">
    <name type="scientific">Streptomyces hoynatensis</name>
    <dbReference type="NCBI Taxonomy" id="1141874"/>
    <lineage>
        <taxon>Bacteria</taxon>
        <taxon>Bacillati</taxon>
        <taxon>Actinomycetota</taxon>
        <taxon>Actinomycetes</taxon>
        <taxon>Kitasatosporales</taxon>
        <taxon>Streptomycetaceae</taxon>
        <taxon>Streptomyces</taxon>
    </lineage>
</organism>
<dbReference type="Pfam" id="PF00496">
    <property type="entry name" value="SBP_bac_5"/>
    <property type="match status" value="1"/>
</dbReference>
<gene>
    <name evidence="5" type="ORF">D7294_20615</name>
</gene>
<dbReference type="Gene3D" id="3.40.190.10">
    <property type="entry name" value="Periplasmic binding protein-like II"/>
    <property type="match status" value="1"/>
</dbReference>
<name>A0A3A9YX75_9ACTN</name>
<evidence type="ECO:0000259" key="4">
    <source>
        <dbReference type="Pfam" id="PF00496"/>
    </source>
</evidence>
<reference evidence="5 6" key="1">
    <citation type="journal article" date="2014" name="Int. J. Syst. Evol. Microbiol.">
        <title>Streptomyces hoynatensis sp. nov., isolated from deep marine sediment.</title>
        <authorList>
            <person name="Veyisoglu A."/>
            <person name="Sahin N."/>
        </authorList>
    </citation>
    <scope>NUCLEOTIDE SEQUENCE [LARGE SCALE GENOMIC DNA]</scope>
    <source>
        <strain evidence="5 6">KCTC 29097</strain>
    </source>
</reference>
<keyword evidence="3" id="KW-0732">Signal</keyword>
<sequence length="529" mass="57110">MSAILHPPHGPGGLSRRALLGGLGGLGAAALAGCTPVARQVGSGGHGRQGGSLVMAQAEEPNLPTLRQQNNSNTSWSRLVFNSLTQYDHRTYRPRPQLATDWELTDGGRTVVLRLREDVTFHSGRPFGPRDVAENIAYQADEDGAPGQLRSAAAAVADHSVTGRNEITLRLAHGITNFFDLCEIMMIVDHESIAELESGEVINGTGPFAFAGYDPGIAMRFTRNPRYWLAGRPYLDEVELHIDSQPQAIVASLRSGQTDVAYALNGLSRLTVRDDDRLRLIEVDTRDAGYYVGCNVEQEPLGDKRVRQAISWAVDRQKVLDMALQGIGSVTSVPWTPVSPAYSREAAGHYHQDLDRARSLLAEAGVSGARLELAISGNEPGGVRSIAEIVLDGLRAVGLDASITPLQPAEFQQRLGTATLPGLWINGHGFGQLNPATMLNGAYPFNAARNASNFSDPTYLRLAEQVWTTSGQDAARAAYAEVTDFLLDQQFVIDLVSSSVTYATTRALHGCAFTMFNYLVLDEAFLGEG</sequence>
<evidence type="ECO:0000256" key="3">
    <source>
        <dbReference type="ARBA" id="ARBA00022729"/>
    </source>
</evidence>
<dbReference type="GO" id="GO:0015833">
    <property type="term" value="P:peptide transport"/>
    <property type="evidence" value="ECO:0007669"/>
    <property type="project" value="TreeGrafter"/>
</dbReference>
<dbReference type="InterPro" id="IPR039424">
    <property type="entry name" value="SBP_5"/>
</dbReference>
<feature type="domain" description="Solute-binding protein family 5" evidence="4">
    <location>
        <begin position="94"/>
        <end position="441"/>
    </location>
</feature>
<dbReference type="PROSITE" id="PS51318">
    <property type="entry name" value="TAT"/>
    <property type="match status" value="1"/>
</dbReference>
<dbReference type="GO" id="GO:1904680">
    <property type="term" value="F:peptide transmembrane transporter activity"/>
    <property type="evidence" value="ECO:0007669"/>
    <property type="project" value="TreeGrafter"/>
</dbReference>
<evidence type="ECO:0000313" key="6">
    <source>
        <dbReference type="Proteomes" id="UP000272474"/>
    </source>
</evidence>
<keyword evidence="6" id="KW-1185">Reference proteome</keyword>
<proteinExistence type="inferred from homology"/>
<dbReference type="EMBL" id="RBAL01000012">
    <property type="protein sequence ID" value="RKN39826.1"/>
    <property type="molecule type" value="Genomic_DNA"/>
</dbReference>
<keyword evidence="2" id="KW-0813">Transport</keyword>
<dbReference type="CDD" id="cd00995">
    <property type="entry name" value="PBP2_NikA_DppA_OppA_like"/>
    <property type="match status" value="1"/>
</dbReference>
<dbReference type="PIRSF" id="PIRSF002741">
    <property type="entry name" value="MppA"/>
    <property type="match status" value="1"/>
</dbReference>
<dbReference type="PANTHER" id="PTHR30290">
    <property type="entry name" value="PERIPLASMIC BINDING COMPONENT OF ABC TRANSPORTER"/>
    <property type="match status" value="1"/>
</dbReference>
<evidence type="ECO:0000256" key="1">
    <source>
        <dbReference type="ARBA" id="ARBA00005695"/>
    </source>
</evidence>
<protein>
    <submittedName>
        <fullName evidence="5">ABC transporter substrate-binding protein</fullName>
    </submittedName>
</protein>
<dbReference type="InterPro" id="IPR000914">
    <property type="entry name" value="SBP_5_dom"/>
</dbReference>
<dbReference type="PANTHER" id="PTHR30290:SF9">
    <property type="entry name" value="OLIGOPEPTIDE-BINDING PROTEIN APPA"/>
    <property type="match status" value="1"/>
</dbReference>
<dbReference type="GO" id="GO:0042597">
    <property type="term" value="C:periplasmic space"/>
    <property type="evidence" value="ECO:0007669"/>
    <property type="project" value="UniProtKB-ARBA"/>
</dbReference>
<comment type="similarity">
    <text evidence="1">Belongs to the bacterial solute-binding protein 5 family.</text>
</comment>
<dbReference type="AlphaFoldDB" id="A0A3A9YX75"/>
<comment type="caution">
    <text evidence="5">The sequence shown here is derived from an EMBL/GenBank/DDBJ whole genome shotgun (WGS) entry which is preliminary data.</text>
</comment>
<dbReference type="InterPro" id="IPR006311">
    <property type="entry name" value="TAT_signal"/>
</dbReference>
<dbReference type="Gene3D" id="3.10.105.10">
    <property type="entry name" value="Dipeptide-binding Protein, Domain 3"/>
    <property type="match status" value="1"/>
</dbReference>
<dbReference type="Proteomes" id="UP000272474">
    <property type="component" value="Unassembled WGS sequence"/>
</dbReference>
<accession>A0A3A9YX75</accession>
<dbReference type="RefSeq" id="WP_120681922.1">
    <property type="nucleotide sequence ID" value="NZ_RBAL01000012.1"/>
</dbReference>
<dbReference type="SUPFAM" id="SSF53850">
    <property type="entry name" value="Periplasmic binding protein-like II"/>
    <property type="match status" value="1"/>
</dbReference>
<dbReference type="InterPro" id="IPR030678">
    <property type="entry name" value="Peptide/Ni-bd"/>
</dbReference>
<dbReference type="OrthoDB" id="9046151at2"/>
<evidence type="ECO:0000256" key="2">
    <source>
        <dbReference type="ARBA" id="ARBA00022448"/>
    </source>
</evidence>
<dbReference type="GO" id="GO:0043190">
    <property type="term" value="C:ATP-binding cassette (ABC) transporter complex"/>
    <property type="evidence" value="ECO:0007669"/>
    <property type="project" value="InterPro"/>
</dbReference>